<dbReference type="AlphaFoldDB" id="F8DEU5"/>
<name>F8DEU5_HALXS</name>
<proteinExistence type="predicted"/>
<sequence length="150" mass="16220">MPSIRKQTRKAGSYLGSALGALVRIPAAAVRFTGTQARGTWRNVRGFLGWLSIDRALPPALASTIRWTGETVPTAIGIGDESSYQQTAAASVLLIVAIASTALTFGLTLAAVALLIPFLLVGLWRFIPAFNTVWKDKVQSRDGRVPRWDR</sequence>
<keyword evidence="2" id="KW-0614">Plasmid</keyword>
<keyword evidence="1" id="KW-1133">Transmembrane helix</keyword>
<feature type="transmembrane region" description="Helical" evidence="1">
    <location>
        <begin position="92"/>
        <end position="120"/>
    </location>
</feature>
<reference evidence="3" key="1">
    <citation type="journal article" date="2012" name="Stand. Genomic Sci.">
        <title>Complete genome sequence of Halopiger xanaduensis type strain (SH-6(T)).</title>
        <authorList>
            <person name="Anderson I."/>
            <person name="Tindall B.J."/>
            <person name="Rohde M."/>
            <person name="Lucas S."/>
            <person name="Han J."/>
            <person name="Lapidus A."/>
            <person name="Cheng J.F."/>
            <person name="Goodwin L."/>
            <person name="Pitluck S."/>
            <person name="Peters L."/>
            <person name="Pati A."/>
            <person name="Mikhailova N."/>
            <person name="Pagani I."/>
            <person name="Teshima H."/>
            <person name="Han C."/>
            <person name="Tapia R."/>
            <person name="Land M."/>
            <person name="Woyke T."/>
            <person name="Klenk H.P."/>
            <person name="Kyrpides N."/>
            <person name="Ivanova N."/>
        </authorList>
    </citation>
    <scope>NUCLEOTIDE SEQUENCE [LARGE SCALE GENOMIC DNA]</scope>
    <source>
        <strain evidence="3">DSM 18323 / JCM 14033 / SH-6</strain>
        <plasmid evidence="3">Plasmid pHALXA03</plasmid>
    </source>
</reference>
<organism evidence="2 3">
    <name type="scientific">Halopiger xanaduensis (strain DSM 18323 / JCM 14033 / SH-6)</name>
    <dbReference type="NCBI Taxonomy" id="797210"/>
    <lineage>
        <taxon>Archaea</taxon>
        <taxon>Methanobacteriati</taxon>
        <taxon>Methanobacteriota</taxon>
        <taxon>Stenosarchaea group</taxon>
        <taxon>Halobacteria</taxon>
        <taxon>Halobacteriales</taxon>
        <taxon>Natrialbaceae</taxon>
        <taxon>Halopiger</taxon>
    </lineage>
</organism>
<evidence type="ECO:0000313" key="3">
    <source>
        <dbReference type="Proteomes" id="UP000006794"/>
    </source>
</evidence>
<dbReference type="RefSeq" id="WP_013876073.1">
    <property type="nucleotide sequence ID" value="NC_015659.1"/>
</dbReference>
<dbReference type="HOGENOM" id="CLU_1754672_0_0_2"/>
<keyword evidence="3" id="KW-1185">Reference proteome</keyword>
<keyword evidence="1" id="KW-0812">Transmembrane</keyword>
<accession>F8DEU5</accession>
<gene>
    <name evidence="2" type="ordered locus">Halxa_0296</name>
</gene>
<evidence type="ECO:0000256" key="1">
    <source>
        <dbReference type="SAM" id="Phobius"/>
    </source>
</evidence>
<evidence type="ECO:0000313" key="2">
    <source>
        <dbReference type="EMBL" id="AEH39535.1"/>
    </source>
</evidence>
<dbReference type="EMBL" id="CP002842">
    <property type="protein sequence ID" value="AEH39535.1"/>
    <property type="molecule type" value="Genomic_DNA"/>
</dbReference>
<geneLocation type="plasmid" evidence="2 3">
    <name>pHALXA03</name>
</geneLocation>
<protein>
    <submittedName>
        <fullName evidence="2">Uncharacterized protein</fullName>
    </submittedName>
</protein>
<keyword evidence="1" id="KW-0472">Membrane</keyword>
<dbReference type="KEGG" id="hxa:Halxa_0296"/>
<dbReference type="GeneID" id="10795649"/>
<dbReference type="Proteomes" id="UP000006794">
    <property type="component" value="Plasmid pHALXA03"/>
</dbReference>